<keyword evidence="6" id="KW-0325">Glycoprotein</keyword>
<proteinExistence type="predicted"/>
<dbReference type="GO" id="GO:0009826">
    <property type="term" value="P:unidimensional cell growth"/>
    <property type="evidence" value="ECO:0007669"/>
    <property type="project" value="TreeGrafter"/>
</dbReference>
<dbReference type="EMBL" id="JAAWWB010000660">
    <property type="protein sequence ID" value="KAG6736661.1"/>
    <property type="molecule type" value="Genomic_DNA"/>
</dbReference>
<evidence type="ECO:0000256" key="4">
    <source>
        <dbReference type="ARBA" id="ARBA00022824"/>
    </source>
</evidence>
<dbReference type="GO" id="GO:0000911">
    <property type="term" value="P:cytokinesis by cell plate formation"/>
    <property type="evidence" value="ECO:0007669"/>
    <property type="project" value="TreeGrafter"/>
</dbReference>
<name>A0A8X7XQH9_POPTO</name>
<gene>
    <name evidence="8" type="ORF">POTOM_060463</name>
</gene>
<dbReference type="AlphaFoldDB" id="A0A8X7XQH9"/>
<organism evidence="8 9">
    <name type="scientific">Populus tomentosa</name>
    <name type="common">Chinese white poplar</name>
    <dbReference type="NCBI Taxonomy" id="118781"/>
    <lineage>
        <taxon>Eukaryota</taxon>
        <taxon>Viridiplantae</taxon>
        <taxon>Streptophyta</taxon>
        <taxon>Embryophyta</taxon>
        <taxon>Tracheophyta</taxon>
        <taxon>Spermatophyta</taxon>
        <taxon>Magnoliopsida</taxon>
        <taxon>eudicotyledons</taxon>
        <taxon>Gunneridae</taxon>
        <taxon>Pentapetalae</taxon>
        <taxon>rosids</taxon>
        <taxon>fabids</taxon>
        <taxon>Malpighiales</taxon>
        <taxon>Salicaceae</taxon>
        <taxon>Saliceae</taxon>
        <taxon>Populus</taxon>
    </lineage>
</organism>
<evidence type="ECO:0000256" key="1">
    <source>
        <dbReference type="ARBA" id="ARBA00004240"/>
    </source>
</evidence>
<comment type="subcellular location">
    <subcellularLocation>
        <location evidence="1">Endoplasmic reticulum</location>
    </subcellularLocation>
</comment>
<dbReference type="GO" id="GO:0010011">
    <property type="term" value="F:auxin binding"/>
    <property type="evidence" value="ECO:0007669"/>
    <property type="project" value="InterPro"/>
</dbReference>
<dbReference type="Proteomes" id="UP000886885">
    <property type="component" value="Unassembled WGS sequence"/>
</dbReference>
<evidence type="ECO:0000256" key="6">
    <source>
        <dbReference type="ARBA" id="ARBA00023180"/>
    </source>
</evidence>
<evidence type="ECO:0000256" key="2">
    <source>
        <dbReference type="ARBA" id="ARBA00022723"/>
    </source>
</evidence>
<dbReference type="InterPro" id="IPR000526">
    <property type="entry name" value="Auxin-bd"/>
</dbReference>
<feature type="chain" id="PRO_5036493849" evidence="7">
    <location>
        <begin position="19"/>
        <end position="78"/>
    </location>
</feature>
<evidence type="ECO:0000256" key="7">
    <source>
        <dbReference type="SAM" id="SignalP"/>
    </source>
</evidence>
<feature type="signal peptide" evidence="7">
    <location>
        <begin position="1"/>
        <end position="18"/>
    </location>
</feature>
<accession>A0A8X7XQH9</accession>
<dbReference type="OrthoDB" id="2013851at2759"/>
<keyword evidence="9" id="KW-1185">Reference proteome</keyword>
<keyword evidence="2" id="KW-0479">Metal-binding</keyword>
<keyword evidence="3 7" id="KW-0732">Signal</keyword>
<dbReference type="InterPro" id="IPR014710">
    <property type="entry name" value="RmlC-like_jellyroll"/>
</dbReference>
<dbReference type="Pfam" id="PF02041">
    <property type="entry name" value="Auxin_BP"/>
    <property type="match status" value="1"/>
</dbReference>
<reference evidence="8" key="1">
    <citation type="journal article" date="2020" name="bioRxiv">
        <title>Hybrid origin of Populus tomentosa Carr. identified through genome sequencing and phylogenomic analysis.</title>
        <authorList>
            <person name="An X."/>
            <person name="Gao K."/>
            <person name="Chen Z."/>
            <person name="Li J."/>
            <person name="Yang X."/>
            <person name="Yang X."/>
            <person name="Zhou J."/>
            <person name="Guo T."/>
            <person name="Zhao T."/>
            <person name="Huang S."/>
            <person name="Miao D."/>
            <person name="Khan W.U."/>
            <person name="Rao P."/>
            <person name="Ye M."/>
            <person name="Lei B."/>
            <person name="Liao W."/>
            <person name="Wang J."/>
            <person name="Ji L."/>
            <person name="Li Y."/>
            <person name="Guo B."/>
            <person name="Mustafa N.S."/>
            <person name="Li S."/>
            <person name="Yun Q."/>
            <person name="Keller S.R."/>
            <person name="Mao J."/>
            <person name="Zhang R."/>
            <person name="Strauss S.H."/>
        </authorList>
    </citation>
    <scope>NUCLEOTIDE SEQUENCE</scope>
    <source>
        <strain evidence="8">GM15</strain>
        <tissue evidence="8">Leaf</tissue>
    </source>
</reference>
<comment type="caution">
    <text evidence="8">The sequence shown here is derived from an EMBL/GenBank/DDBJ whole genome shotgun (WGS) entry which is preliminary data.</text>
</comment>
<keyword evidence="4" id="KW-0256">Endoplasmic reticulum</keyword>
<dbReference type="Gene3D" id="2.60.120.10">
    <property type="entry name" value="Jelly Rolls"/>
    <property type="match status" value="1"/>
</dbReference>
<dbReference type="GO" id="GO:0032877">
    <property type="term" value="P:positive regulation of DNA endoreduplication"/>
    <property type="evidence" value="ECO:0007669"/>
    <property type="project" value="TreeGrafter"/>
</dbReference>
<keyword evidence="5" id="KW-0862">Zinc</keyword>
<dbReference type="PANTHER" id="PTHR37236:SF1">
    <property type="entry name" value="AUXIN-BINDING PROTEIN 1"/>
    <property type="match status" value="1"/>
</dbReference>
<dbReference type="GO" id="GO:0046872">
    <property type="term" value="F:metal ion binding"/>
    <property type="evidence" value="ECO:0007669"/>
    <property type="project" value="UniProtKB-KW"/>
</dbReference>
<evidence type="ECO:0000256" key="5">
    <source>
        <dbReference type="ARBA" id="ARBA00022833"/>
    </source>
</evidence>
<dbReference type="GO" id="GO:0005783">
    <property type="term" value="C:endoplasmic reticulum"/>
    <property type="evidence" value="ECO:0007669"/>
    <property type="project" value="UniProtKB-SubCell"/>
</dbReference>
<dbReference type="GO" id="GO:0045793">
    <property type="term" value="P:positive regulation of cell size"/>
    <property type="evidence" value="ECO:0007669"/>
    <property type="project" value="TreeGrafter"/>
</dbReference>
<dbReference type="GO" id="GO:0051781">
    <property type="term" value="P:positive regulation of cell division"/>
    <property type="evidence" value="ECO:0007669"/>
    <property type="project" value="TreeGrafter"/>
</dbReference>
<evidence type="ECO:0000256" key="3">
    <source>
        <dbReference type="ARBA" id="ARBA00022729"/>
    </source>
</evidence>
<sequence>MTNSMIALLTIYCLQILSYEHTWNTDEHEAVQALAIASRPPFKVFIYEDWFKPRTAAKLKLPVFWDDQCLQAPPKDEL</sequence>
<evidence type="ECO:0000313" key="9">
    <source>
        <dbReference type="Proteomes" id="UP000886885"/>
    </source>
</evidence>
<dbReference type="PANTHER" id="PTHR37236">
    <property type="entry name" value="AUXIN-BINDING PROTEIN 1"/>
    <property type="match status" value="1"/>
</dbReference>
<dbReference type="PRINTS" id="PR00655">
    <property type="entry name" value="AUXINBINDNGP"/>
</dbReference>
<protein>
    <submittedName>
        <fullName evidence="8">Uncharacterized protein</fullName>
    </submittedName>
</protein>
<evidence type="ECO:0000313" key="8">
    <source>
        <dbReference type="EMBL" id="KAG6736661.1"/>
    </source>
</evidence>